<reference evidence="1" key="1">
    <citation type="submission" date="2021-06" db="EMBL/GenBank/DDBJ databases">
        <title>Parelaphostrongylus tenuis whole genome reference sequence.</title>
        <authorList>
            <person name="Garwood T.J."/>
            <person name="Larsen P.A."/>
            <person name="Fountain-Jones N.M."/>
            <person name="Garbe J.R."/>
            <person name="Macchietto M.G."/>
            <person name="Kania S.A."/>
            <person name="Gerhold R.W."/>
            <person name="Richards J.E."/>
            <person name="Wolf T.M."/>
        </authorList>
    </citation>
    <scope>NUCLEOTIDE SEQUENCE</scope>
    <source>
        <strain evidence="1">MNPRO001-30</strain>
        <tissue evidence="1">Meninges</tissue>
    </source>
</reference>
<comment type="caution">
    <text evidence="1">The sequence shown here is derived from an EMBL/GenBank/DDBJ whole genome shotgun (WGS) entry which is preliminary data.</text>
</comment>
<proteinExistence type="predicted"/>
<accession>A0AAD5QU88</accession>
<name>A0AAD5QU88_PARTN</name>
<evidence type="ECO:0000313" key="2">
    <source>
        <dbReference type="Proteomes" id="UP001196413"/>
    </source>
</evidence>
<keyword evidence="2" id="KW-1185">Reference proteome</keyword>
<organism evidence="1 2">
    <name type="scientific">Parelaphostrongylus tenuis</name>
    <name type="common">Meningeal worm</name>
    <dbReference type="NCBI Taxonomy" id="148309"/>
    <lineage>
        <taxon>Eukaryota</taxon>
        <taxon>Metazoa</taxon>
        <taxon>Ecdysozoa</taxon>
        <taxon>Nematoda</taxon>
        <taxon>Chromadorea</taxon>
        <taxon>Rhabditida</taxon>
        <taxon>Rhabditina</taxon>
        <taxon>Rhabditomorpha</taxon>
        <taxon>Strongyloidea</taxon>
        <taxon>Metastrongylidae</taxon>
        <taxon>Parelaphostrongylus</taxon>
    </lineage>
</organism>
<dbReference type="Proteomes" id="UP001196413">
    <property type="component" value="Unassembled WGS sequence"/>
</dbReference>
<evidence type="ECO:0000313" key="1">
    <source>
        <dbReference type="EMBL" id="KAJ1362110.1"/>
    </source>
</evidence>
<gene>
    <name evidence="1" type="ORF">KIN20_021535</name>
</gene>
<dbReference type="AlphaFoldDB" id="A0AAD5QU88"/>
<protein>
    <submittedName>
        <fullName evidence="1">Uncharacterized protein</fullName>
    </submittedName>
</protein>
<dbReference type="EMBL" id="JAHQIW010004372">
    <property type="protein sequence ID" value="KAJ1362110.1"/>
    <property type="molecule type" value="Genomic_DNA"/>
</dbReference>
<sequence>MGRNKHNTTVARTENFVSTFHPSRRSALGVIVLVQETTFASGRLEILSMWKSSCCMVLLRARHTNAGNPKTTKRQDEAFLK</sequence>